<keyword evidence="2" id="KW-1185">Reference proteome</keyword>
<dbReference type="EMBL" id="QJNU01000031">
    <property type="protein sequence ID" value="RYP09695.1"/>
    <property type="molecule type" value="Genomic_DNA"/>
</dbReference>
<evidence type="ECO:0000313" key="1">
    <source>
        <dbReference type="EMBL" id="RYP09695.1"/>
    </source>
</evidence>
<comment type="caution">
    <text evidence="1">The sequence shown here is derived from an EMBL/GenBank/DDBJ whole genome shotgun (WGS) entry which is preliminary data.</text>
</comment>
<proteinExistence type="predicted"/>
<reference evidence="1 2" key="1">
    <citation type="submission" date="2018-06" db="EMBL/GenBank/DDBJ databases">
        <title>Complete Genomes of Monosporascus.</title>
        <authorList>
            <person name="Robinson A.J."/>
            <person name="Natvig D.O."/>
        </authorList>
    </citation>
    <scope>NUCLEOTIDE SEQUENCE [LARGE SCALE GENOMIC DNA]</scope>
    <source>
        <strain evidence="1 2">CBS 110550</strain>
    </source>
</reference>
<evidence type="ECO:0000313" key="2">
    <source>
        <dbReference type="Proteomes" id="UP000293360"/>
    </source>
</evidence>
<gene>
    <name evidence="1" type="ORF">DL764_001121</name>
</gene>
<dbReference type="Proteomes" id="UP000293360">
    <property type="component" value="Unassembled WGS sequence"/>
</dbReference>
<dbReference type="AlphaFoldDB" id="A0A4Q4TQR7"/>
<sequence>MKGNMTGFTTNIELARWLQSEAMVPFTDELMRDYIEGDYLAAKHDDSDEEMDFINHLEHALITIDDPVRLEQYTR</sequence>
<accession>A0A4Q4TQR7</accession>
<protein>
    <submittedName>
        <fullName evidence="1">Uncharacterized protein</fullName>
    </submittedName>
</protein>
<name>A0A4Q4TQR7_9PEZI</name>
<dbReference type="OrthoDB" id="4729593at2759"/>
<organism evidence="1 2">
    <name type="scientific">Monosporascus ibericus</name>
    <dbReference type="NCBI Taxonomy" id="155417"/>
    <lineage>
        <taxon>Eukaryota</taxon>
        <taxon>Fungi</taxon>
        <taxon>Dikarya</taxon>
        <taxon>Ascomycota</taxon>
        <taxon>Pezizomycotina</taxon>
        <taxon>Sordariomycetes</taxon>
        <taxon>Xylariomycetidae</taxon>
        <taxon>Xylariales</taxon>
        <taxon>Xylariales incertae sedis</taxon>
        <taxon>Monosporascus</taxon>
    </lineage>
</organism>